<gene>
    <name evidence="2" type="ordered locus">DVU_2344</name>
</gene>
<accession>Q729K6</accession>
<dbReference type="Proteomes" id="UP000002194">
    <property type="component" value="Chromosome"/>
</dbReference>
<dbReference type="EnsemblBacteria" id="AAS96817">
    <property type="protein sequence ID" value="AAS96817"/>
    <property type="gene ID" value="DVU_2344"/>
</dbReference>
<dbReference type="AlphaFoldDB" id="Q729K6"/>
<feature type="region of interest" description="Disordered" evidence="1">
    <location>
        <begin position="1"/>
        <end position="32"/>
    </location>
</feature>
<dbReference type="KEGG" id="dvu:DVU_2344"/>
<protein>
    <submittedName>
        <fullName evidence="2">Uncharacterized protein</fullName>
    </submittedName>
</protein>
<feature type="compositionally biased region" description="Polar residues" evidence="1">
    <location>
        <begin position="20"/>
        <end position="32"/>
    </location>
</feature>
<reference evidence="2 3" key="1">
    <citation type="journal article" date="2004" name="Nat. Biotechnol.">
        <title>The genome sequence of the anaerobic, sulfate-reducing bacterium Desulfovibrio vulgaris Hildenborough.</title>
        <authorList>
            <person name="Heidelberg J.F."/>
            <person name="Seshadri R."/>
            <person name="Haveman S.A."/>
            <person name="Hemme C.L."/>
            <person name="Paulsen I.T."/>
            <person name="Kolonay J.F."/>
            <person name="Eisen J.A."/>
            <person name="Ward N."/>
            <person name="Methe B."/>
            <person name="Brinkac L.M."/>
            <person name="Daugherty S.C."/>
            <person name="Deboy R.T."/>
            <person name="Dodson R.J."/>
            <person name="Durkin A.S."/>
            <person name="Madupu R."/>
            <person name="Nelson W.C."/>
            <person name="Sullivan S.A."/>
            <person name="Fouts D."/>
            <person name="Haft D.H."/>
            <person name="Selengut J."/>
            <person name="Peterson J.D."/>
            <person name="Davidsen T.M."/>
            <person name="Zafar N."/>
            <person name="Zhou L."/>
            <person name="Radune D."/>
            <person name="Dimitrov G."/>
            <person name="Hance M."/>
            <person name="Tran K."/>
            <person name="Khouri H."/>
            <person name="Gill J."/>
            <person name="Utterback T.R."/>
            <person name="Feldblyum T.V."/>
            <person name="Wall J.D."/>
            <person name="Voordouw G."/>
            <person name="Fraser C.M."/>
        </authorList>
    </citation>
    <scope>NUCLEOTIDE SEQUENCE [LARGE SCALE GENOMIC DNA]</scope>
    <source>
        <strain evidence="3">ATCC 29579 / DSM 644 / NCIMB 8303 / VKM B-1760 / Hildenborough</strain>
    </source>
</reference>
<dbReference type="HOGENOM" id="CLU_3389131_0_0_7"/>
<evidence type="ECO:0000313" key="3">
    <source>
        <dbReference type="Proteomes" id="UP000002194"/>
    </source>
</evidence>
<evidence type="ECO:0000313" key="2">
    <source>
        <dbReference type="EMBL" id="AAS96817.1"/>
    </source>
</evidence>
<dbReference type="PaxDb" id="882-DVU_2344"/>
<organism evidence="2 3">
    <name type="scientific">Nitratidesulfovibrio vulgaris (strain ATCC 29579 / DSM 644 / CCUG 34227 / NCIMB 8303 / VKM B-1760 / Hildenborough)</name>
    <name type="common">Desulfovibrio vulgaris</name>
    <dbReference type="NCBI Taxonomy" id="882"/>
    <lineage>
        <taxon>Bacteria</taxon>
        <taxon>Pseudomonadati</taxon>
        <taxon>Thermodesulfobacteriota</taxon>
        <taxon>Desulfovibrionia</taxon>
        <taxon>Desulfovibrionales</taxon>
        <taxon>Desulfovibrionaceae</taxon>
        <taxon>Nitratidesulfovibrio</taxon>
    </lineage>
</organism>
<dbReference type="EMBL" id="AE017285">
    <property type="protein sequence ID" value="AAS96817.1"/>
    <property type="molecule type" value="Genomic_DNA"/>
</dbReference>
<name>Q729K6_NITV2</name>
<sequence length="32" mass="3264">MAEAVTQQPGLPCENDKNTKVGSSGSLASDLD</sequence>
<evidence type="ECO:0000256" key="1">
    <source>
        <dbReference type="SAM" id="MobiDB-lite"/>
    </source>
</evidence>
<keyword evidence="3" id="KW-1185">Reference proteome</keyword>
<proteinExistence type="predicted"/>